<reference evidence="3" key="1">
    <citation type="submission" date="2023-03" db="EMBL/GenBank/DDBJ databases">
        <title>Edaphobacter sp.</title>
        <authorList>
            <person name="Huber K.J."/>
            <person name="Papendorf J."/>
            <person name="Pilke C."/>
            <person name="Bunk B."/>
            <person name="Sproeer C."/>
            <person name="Pester M."/>
        </authorList>
    </citation>
    <scope>NUCLEOTIDE SEQUENCE</scope>
    <source>
        <strain evidence="3">DSM 109919</strain>
    </source>
</reference>
<accession>A0AAU7D0Z9</accession>
<feature type="domain" description="PilZ" evidence="2">
    <location>
        <begin position="30"/>
        <end position="107"/>
    </location>
</feature>
<dbReference type="SUPFAM" id="SSF141371">
    <property type="entry name" value="PilZ domain-like"/>
    <property type="match status" value="1"/>
</dbReference>
<dbReference type="RefSeq" id="WP_348268510.1">
    <property type="nucleotide sequence ID" value="NZ_CP121194.1"/>
</dbReference>
<name>A0AAU7D0Z9_9BACT</name>
<evidence type="ECO:0000256" key="1">
    <source>
        <dbReference type="SAM" id="MobiDB-lite"/>
    </source>
</evidence>
<dbReference type="AlphaFoldDB" id="A0AAU7D0Z9"/>
<dbReference type="InterPro" id="IPR009875">
    <property type="entry name" value="PilZ_domain"/>
</dbReference>
<dbReference type="EMBL" id="CP121194">
    <property type="protein sequence ID" value="XBH11022.1"/>
    <property type="molecule type" value="Genomic_DNA"/>
</dbReference>
<dbReference type="GO" id="GO:0035438">
    <property type="term" value="F:cyclic-di-GMP binding"/>
    <property type="evidence" value="ECO:0007669"/>
    <property type="project" value="InterPro"/>
</dbReference>
<dbReference type="Pfam" id="PF07238">
    <property type="entry name" value="PilZ"/>
    <property type="match status" value="1"/>
</dbReference>
<evidence type="ECO:0000313" key="3">
    <source>
        <dbReference type="EMBL" id="XBH11022.1"/>
    </source>
</evidence>
<dbReference type="Gene3D" id="2.40.10.220">
    <property type="entry name" value="predicted glycosyltransferase like domains"/>
    <property type="match status" value="1"/>
</dbReference>
<gene>
    <name evidence="3" type="ORF">P4G45_04660</name>
</gene>
<dbReference type="KEGG" id="epl:P4G45_04660"/>
<protein>
    <submittedName>
        <fullName evidence="3">PilZ domain-containing protein</fullName>
    </submittedName>
</protein>
<evidence type="ECO:0000259" key="2">
    <source>
        <dbReference type="Pfam" id="PF07238"/>
    </source>
</evidence>
<sequence>MSASGLRVRPRLAEGGRVSQRSKPNGDNPVRNAVRFPMRLAIHVCTEEGDIEAVTENISANGLLFVSDRLPEIDSKIEFTITMPSAVMGSSTDVTIHCRGRVVRHAFENGEKKAAAVIDEYFLKA</sequence>
<organism evidence="3">
    <name type="scientific">Edaphobacter paludis</name>
    <dbReference type="NCBI Taxonomy" id="3035702"/>
    <lineage>
        <taxon>Bacteria</taxon>
        <taxon>Pseudomonadati</taxon>
        <taxon>Acidobacteriota</taxon>
        <taxon>Terriglobia</taxon>
        <taxon>Terriglobales</taxon>
        <taxon>Acidobacteriaceae</taxon>
        <taxon>Edaphobacter</taxon>
    </lineage>
</organism>
<proteinExistence type="predicted"/>
<feature type="region of interest" description="Disordered" evidence="1">
    <location>
        <begin position="1"/>
        <end position="31"/>
    </location>
</feature>